<protein>
    <submittedName>
        <fullName evidence="1">Uncharacterized protein</fullName>
    </submittedName>
</protein>
<evidence type="ECO:0000313" key="2">
    <source>
        <dbReference type="Proteomes" id="UP001234178"/>
    </source>
</evidence>
<sequence>MWERGKQKEMEALEGGERKRANQWARIFPLGCRPFHGDRVVLYSRTSPSHTVSLLAMNHVEVVISNYPTKESSHRRIQGHVLTVVNANYTKFILFSAYGYLVNNISGSGYVFKVDYGTPNFKIRKNHPLRTLPPGSKPVCCHEIPSLKYGV</sequence>
<comment type="caution">
    <text evidence="1">The sequence shown here is derived from an EMBL/GenBank/DDBJ whole genome shotgun (WGS) entry which is preliminary data.</text>
</comment>
<gene>
    <name evidence="1" type="ORF">OUZ56_030399</name>
</gene>
<name>A0ABQ9ZR73_9CRUS</name>
<proteinExistence type="predicted"/>
<reference evidence="1 2" key="1">
    <citation type="journal article" date="2023" name="Nucleic Acids Res.">
        <title>The hologenome of Daphnia magna reveals possible DNA methylation and microbiome-mediated evolution of the host genome.</title>
        <authorList>
            <person name="Chaturvedi A."/>
            <person name="Li X."/>
            <person name="Dhandapani V."/>
            <person name="Marshall H."/>
            <person name="Kissane S."/>
            <person name="Cuenca-Cambronero M."/>
            <person name="Asole G."/>
            <person name="Calvet F."/>
            <person name="Ruiz-Romero M."/>
            <person name="Marangio P."/>
            <person name="Guigo R."/>
            <person name="Rago D."/>
            <person name="Mirbahai L."/>
            <person name="Eastwood N."/>
            <person name="Colbourne J.K."/>
            <person name="Zhou J."/>
            <person name="Mallon E."/>
            <person name="Orsini L."/>
        </authorList>
    </citation>
    <scope>NUCLEOTIDE SEQUENCE [LARGE SCALE GENOMIC DNA]</scope>
    <source>
        <strain evidence="1">LRV0_1</strain>
    </source>
</reference>
<keyword evidence="2" id="KW-1185">Reference proteome</keyword>
<organism evidence="1 2">
    <name type="scientific">Daphnia magna</name>
    <dbReference type="NCBI Taxonomy" id="35525"/>
    <lineage>
        <taxon>Eukaryota</taxon>
        <taxon>Metazoa</taxon>
        <taxon>Ecdysozoa</taxon>
        <taxon>Arthropoda</taxon>
        <taxon>Crustacea</taxon>
        <taxon>Branchiopoda</taxon>
        <taxon>Diplostraca</taxon>
        <taxon>Cladocera</taxon>
        <taxon>Anomopoda</taxon>
        <taxon>Daphniidae</taxon>
        <taxon>Daphnia</taxon>
    </lineage>
</organism>
<dbReference type="Proteomes" id="UP001234178">
    <property type="component" value="Unassembled WGS sequence"/>
</dbReference>
<evidence type="ECO:0000313" key="1">
    <source>
        <dbReference type="EMBL" id="KAK4015419.1"/>
    </source>
</evidence>
<dbReference type="EMBL" id="JAOYFB010000005">
    <property type="protein sequence ID" value="KAK4015419.1"/>
    <property type="molecule type" value="Genomic_DNA"/>
</dbReference>
<accession>A0ABQ9ZR73</accession>